<proteinExistence type="predicted"/>
<name>A0A517NMA2_9BACT</name>
<sequence>MHETEFYQRLLGLQAPWTVADVKLDLEAGQVDIHVEHTEGTKFCCPKCVSRSCVLRPRYSTSRRCKD</sequence>
<accession>A0A517NMA2</accession>
<keyword evidence="2" id="KW-1185">Reference proteome</keyword>
<organism evidence="1 2">
    <name type="scientific">Stieleria marina</name>
    <dbReference type="NCBI Taxonomy" id="1930275"/>
    <lineage>
        <taxon>Bacteria</taxon>
        <taxon>Pseudomonadati</taxon>
        <taxon>Planctomycetota</taxon>
        <taxon>Planctomycetia</taxon>
        <taxon>Pirellulales</taxon>
        <taxon>Pirellulaceae</taxon>
        <taxon>Stieleria</taxon>
    </lineage>
</organism>
<dbReference type="EMBL" id="CP036526">
    <property type="protein sequence ID" value="QDT08266.1"/>
    <property type="molecule type" value="Genomic_DNA"/>
</dbReference>
<evidence type="ECO:0008006" key="3">
    <source>
        <dbReference type="Google" id="ProtNLM"/>
    </source>
</evidence>
<evidence type="ECO:0000313" key="2">
    <source>
        <dbReference type="Proteomes" id="UP000319817"/>
    </source>
</evidence>
<gene>
    <name evidence="1" type="ORF">K239x_02030</name>
</gene>
<evidence type="ECO:0000313" key="1">
    <source>
        <dbReference type="EMBL" id="QDT08266.1"/>
    </source>
</evidence>
<protein>
    <recommendedName>
        <fullName evidence="3">Transposase IS204/IS1001/IS1096/IS1165 zinc-finger domain-containing protein</fullName>
    </recommendedName>
</protein>
<dbReference type="Proteomes" id="UP000319817">
    <property type="component" value="Chromosome"/>
</dbReference>
<reference evidence="1 2" key="1">
    <citation type="submission" date="2019-02" db="EMBL/GenBank/DDBJ databases">
        <title>Deep-cultivation of Planctomycetes and their phenomic and genomic characterization uncovers novel biology.</title>
        <authorList>
            <person name="Wiegand S."/>
            <person name="Jogler M."/>
            <person name="Boedeker C."/>
            <person name="Pinto D."/>
            <person name="Vollmers J."/>
            <person name="Rivas-Marin E."/>
            <person name="Kohn T."/>
            <person name="Peeters S.H."/>
            <person name="Heuer A."/>
            <person name="Rast P."/>
            <person name="Oberbeckmann S."/>
            <person name="Bunk B."/>
            <person name="Jeske O."/>
            <person name="Meyerdierks A."/>
            <person name="Storesund J.E."/>
            <person name="Kallscheuer N."/>
            <person name="Luecker S."/>
            <person name="Lage O.M."/>
            <person name="Pohl T."/>
            <person name="Merkel B.J."/>
            <person name="Hornburger P."/>
            <person name="Mueller R.-W."/>
            <person name="Bruemmer F."/>
            <person name="Labrenz M."/>
            <person name="Spormann A.M."/>
            <person name="Op den Camp H."/>
            <person name="Overmann J."/>
            <person name="Amann R."/>
            <person name="Jetten M.S.M."/>
            <person name="Mascher T."/>
            <person name="Medema M.H."/>
            <person name="Devos D.P."/>
            <person name="Kaster A.-K."/>
            <person name="Ovreas L."/>
            <person name="Rohde M."/>
            <person name="Galperin M.Y."/>
            <person name="Jogler C."/>
        </authorList>
    </citation>
    <scope>NUCLEOTIDE SEQUENCE [LARGE SCALE GENOMIC DNA]</scope>
    <source>
        <strain evidence="1 2">K23_9</strain>
    </source>
</reference>
<dbReference type="AlphaFoldDB" id="A0A517NMA2"/>